<sequence>MQKGSYDGVPIDGGYTATIGLMHLLNALNNGGAPGTGIKVLVDESHGLIGPVIPPTLVNYNVAVQNNLFGGYPSKAEIPGCIVFMVIFLILGIFHLALFIVNFSRGHYFWLTLGWVGYCLVRFIGFTMWMEWGKDITNAKLGIASEVFLIVGSIILVTTNLVLAQRLFTWRHPVGGSRKLFWSIMLTLYAVVLIVIAITIVASAVPYVYVLSQSSYESYKKIVMVSAVLILLYTLTAISLIALSYFFKPTTKDENLYTYQPWWIESFHPFYFVQKNAARDAEETFMKRNHNHRHAIRVIAATHHHYNMVEGLTNQRGTLKHNKSLFLIIITTLCVFTTSFCRAVAVFQARINYHSGPTCNSIAAFMCWGLLEVIINVLYLVGRVDLRFYRPDVLPAKVRAIITAEQSYYPSDDEDIIKPTDYPAGSLNSTSTSPPPFEEKQKSHPNSLHFNEKSHYGGHYEGRNDPVNYVKFDNYDTSDNASDFHF</sequence>
<feature type="transmembrane region" description="Helical" evidence="2">
    <location>
        <begin position="82"/>
        <end position="101"/>
    </location>
</feature>
<feature type="transmembrane region" description="Helical" evidence="2">
    <location>
        <begin position="222"/>
        <end position="247"/>
    </location>
</feature>
<keyword evidence="2" id="KW-0472">Membrane</keyword>
<feature type="compositionally biased region" description="Basic and acidic residues" evidence="1">
    <location>
        <begin position="450"/>
        <end position="462"/>
    </location>
</feature>
<dbReference type="STRING" id="559304.G8YUU3"/>
<feature type="transmembrane region" description="Helical" evidence="2">
    <location>
        <begin position="361"/>
        <end position="381"/>
    </location>
</feature>
<dbReference type="Pfam" id="PF11309">
    <property type="entry name" value="DUF3112"/>
    <property type="match status" value="1"/>
</dbReference>
<organism evidence="3 4">
    <name type="scientific">Pichia sorbitophila (strain ATCC MYA-4447 / BCRC 22081 / CBS 7064 / NBRC 10061 / NRRL Y-12695)</name>
    <name type="common">Hybrid yeast</name>
    <dbReference type="NCBI Taxonomy" id="559304"/>
    <lineage>
        <taxon>Eukaryota</taxon>
        <taxon>Fungi</taxon>
        <taxon>Dikarya</taxon>
        <taxon>Ascomycota</taxon>
        <taxon>Saccharomycotina</taxon>
        <taxon>Pichiomycetes</taxon>
        <taxon>Debaryomycetaceae</taxon>
        <taxon>Millerozyma</taxon>
    </lineage>
</organism>
<dbReference type="OMA" id="VFQAREH"/>
<evidence type="ECO:0000256" key="2">
    <source>
        <dbReference type="SAM" id="Phobius"/>
    </source>
</evidence>
<dbReference type="eggNOG" id="ENOG502S0ZE">
    <property type="taxonomic scope" value="Eukaryota"/>
</dbReference>
<evidence type="ECO:0000313" key="4">
    <source>
        <dbReference type="Proteomes" id="UP000005222"/>
    </source>
</evidence>
<name>G8YUU3_PICSO</name>
<reference evidence="3 4" key="1">
    <citation type="journal article" date="2012" name="G3 (Bethesda)">
        <title>Pichia sorbitophila, an interspecies yeast hybrid reveals early steps of genome resolution following polyploidization.</title>
        <authorList>
            <person name="Leh Louis V."/>
            <person name="Despons L."/>
            <person name="Friedrich A."/>
            <person name="Martin T."/>
            <person name="Durrens P."/>
            <person name="Casaregola S."/>
            <person name="Neuveglise C."/>
            <person name="Fairhead C."/>
            <person name="Marck C."/>
            <person name="Cruz J.A."/>
            <person name="Straub M.L."/>
            <person name="Kugler V."/>
            <person name="Sacerdot C."/>
            <person name="Uzunov Z."/>
            <person name="Thierry A."/>
            <person name="Weiss S."/>
            <person name="Bleykasten C."/>
            <person name="De Montigny J."/>
            <person name="Jacques N."/>
            <person name="Jung P."/>
            <person name="Lemaire M."/>
            <person name="Mallet S."/>
            <person name="Morel G."/>
            <person name="Richard G.F."/>
            <person name="Sarkar A."/>
            <person name="Savel G."/>
            <person name="Schacherer J."/>
            <person name="Seret M.L."/>
            <person name="Talla E."/>
            <person name="Samson G."/>
            <person name="Jubin C."/>
            <person name="Poulain J."/>
            <person name="Vacherie B."/>
            <person name="Barbe V."/>
            <person name="Pelletier E."/>
            <person name="Sherman D.J."/>
            <person name="Westhof E."/>
            <person name="Weissenbach J."/>
            <person name="Baret P.V."/>
            <person name="Wincker P."/>
            <person name="Gaillardin C."/>
            <person name="Dujon B."/>
            <person name="Souciet J.L."/>
        </authorList>
    </citation>
    <scope>NUCLEOTIDE SEQUENCE [LARGE SCALE GENOMIC DNA]</scope>
    <source>
        <strain evidence="4">ATCC MYA-4447 / BCRC 22081 / CBS 7064 / NBRC 10061 / NRRL Y-12695</strain>
    </source>
</reference>
<evidence type="ECO:0000313" key="3">
    <source>
        <dbReference type="EMBL" id="CCE72626.1"/>
    </source>
</evidence>
<dbReference type="InterPro" id="IPR021460">
    <property type="entry name" value="DUF3112"/>
</dbReference>
<feature type="transmembrane region" description="Helical" evidence="2">
    <location>
        <begin position="108"/>
        <end position="129"/>
    </location>
</feature>
<proteinExistence type="predicted"/>
<gene>
    <name evidence="3" type="primary">Piso0_000213</name>
    <name evidence="3" type="ORF">GNLVRS01_PISO0A04422g</name>
</gene>
<protein>
    <submittedName>
        <fullName evidence="3">Piso0_000213 protein</fullName>
    </submittedName>
</protein>
<dbReference type="AlphaFoldDB" id="G8YUU3"/>
<feature type="transmembrane region" description="Helical" evidence="2">
    <location>
        <begin position="325"/>
        <end position="349"/>
    </location>
</feature>
<feature type="transmembrane region" description="Helical" evidence="2">
    <location>
        <begin position="184"/>
        <end position="210"/>
    </location>
</feature>
<keyword evidence="2" id="KW-0812">Transmembrane</keyword>
<dbReference type="HOGENOM" id="CLU_042296_0_0_1"/>
<evidence type="ECO:0000256" key="1">
    <source>
        <dbReference type="SAM" id="MobiDB-lite"/>
    </source>
</evidence>
<dbReference type="EMBL" id="FO082059">
    <property type="protein sequence ID" value="CCE72626.1"/>
    <property type="molecule type" value="Genomic_DNA"/>
</dbReference>
<accession>G8YUU3</accession>
<dbReference type="OrthoDB" id="3357002at2759"/>
<dbReference type="InParanoid" id="G8YUU3"/>
<dbReference type="Proteomes" id="UP000005222">
    <property type="component" value="Chromosome A"/>
</dbReference>
<feature type="region of interest" description="Disordered" evidence="1">
    <location>
        <begin position="423"/>
        <end position="462"/>
    </location>
</feature>
<feature type="transmembrane region" description="Helical" evidence="2">
    <location>
        <begin position="141"/>
        <end position="163"/>
    </location>
</feature>
<dbReference type="PANTHER" id="PTHR35184">
    <property type="entry name" value="YALI0C10208P"/>
    <property type="match status" value="1"/>
</dbReference>
<keyword evidence="4" id="KW-1185">Reference proteome</keyword>
<dbReference type="PANTHER" id="PTHR35184:SF1">
    <property type="entry name" value="INTEGRAL MEMBRANE PROTEIN"/>
    <property type="match status" value="1"/>
</dbReference>
<keyword evidence="2" id="KW-1133">Transmembrane helix</keyword>